<proteinExistence type="predicted"/>
<comment type="caution">
    <text evidence="1">The sequence shown here is derived from an EMBL/GenBank/DDBJ whole genome shotgun (WGS) entry which is preliminary data.</text>
</comment>
<dbReference type="Proteomes" id="UP000616151">
    <property type="component" value="Unassembled WGS sequence"/>
</dbReference>
<evidence type="ECO:0000313" key="1">
    <source>
        <dbReference type="EMBL" id="MBK1868416.1"/>
    </source>
</evidence>
<gene>
    <name evidence="1" type="ORF">JHL16_18830</name>
</gene>
<sequence>MSAVEEAGRKAGQTELLRDFTATSAFSLAFAFISPIVALYSIFTVGLTMVGPGFWWGFPITLAGQMLVALSFAMLVSRLPLEGSIYQWSRHLLGPTYGWFAGWAYIWTLPIAIAAVSLGGAGFLAQFLGLDSTSKPVTIMLALALIAGITLANTIGRKFLKVIIGLCIVAEIIGSIGLGIVFLGLYQVNDISVLSEGVIDPATGGFMLPPLLFGVAIAGWAFVGFESAGSIAEEVKDPQRAVPKAMIYSLLFVSTIVAFSALAVILAIPDLAAVRAGSVADPVAATIEHHLGPVGLHFMTATFVIGFIACMVGLQASVSRVIWALAREGDLPFAKTLAKLSGEDRLPVNAILAAAVMSLVFFALSFTNIYMMLLTFTTAGFYISFLFPALAAAYERITQGVKPSSFNLGKWSGVVTITAAVWLIFQTANISWPRFAELPWYENWAVLLVVSILAVLGFIVRAFLPKR</sequence>
<name>A0ACC5R7E1_9HYPH</name>
<organism evidence="1 2">
    <name type="scientific">Taklimakanibacter albus</name>
    <dbReference type="NCBI Taxonomy" id="2800327"/>
    <lineage>
        <taxon>Bacteria</taxon>
        <taxon>Pseudomonadati</taxon>
        <taxon>Pseudomonadota</taxon>
        <taxon>Alphaproteobacteria</taxon>
        <taxon>Hyphomicrobiales</taxon>
        <taxon>Aestuariivirgaceae</taxon>
        <taxon>Taklimakanibacter</taxon>
    </lineage>
</organism>
<dbReference type="EMBL" id="JAENHL010000007">
    <property type="protein sequence ID" value="MBK1868416.1"/>
    <property type="molecule type" value="Genomic_DNA"/>
</dbReference>
<evidence type="ECO:0000313" key="2">
    <source>
        <dbReference type="Proteomes" id="UP000616151"/>
    </source>
</evidence>
<reference evidence="1" key="1">
    <citation type="submission" date="2021-01" db="EMBL/GenBank/DDBJ databases">
        <authorList>
            <person name="Sun Q."/>
        </authorList>
    </citation>
    <scope>NUCLEOTIDE SEQUENCE</scope>
    <source>
        <strain evidence="1">YIM B02566</strain>
    </source>
</reference>
<protein>
    <submittedName>
        <fullName evidence="1">Amino acid permease</fullName>
    </submittedName>
</protein>
<keyword evidence="2" id="KW-1185">Reference proteome</keyword>
<accession>A0ACC5R7E1</accession>